<dbReference type="InterPro" id="IPR033585">
    <property type="entry name" value="DRC12-like"/>
</dbReference>
<evidence type="ECO:0000256" key="11">
    <source>
        <dbReference type="ARBA" id="ARBA00044800"/>
    </source>
</evidence>
<proteinExistence type="inferred from homology"/>
<feature type="coiled-coil region" evidence="12">
    <location>
        <begin position="33"/>
        <end position="74"/>
    </location>
</feature>
<comment type="subcellular location">
    <subcellularLocation>
        <location evidence="2">Cytoplasm</location>
        <location evidence="2">Cytoskeleton</location>
        <location evidence="2">Flagellum axoneme</location>
    </subcellularLocation>
</comment>
<feature type="region of interest" description="Disordered" evidence="13">
    <location>
        <begin position="167"/>
        <end position="191"/>
    </location>
</feature>
<evidence type="ECO:0000256" key="10">
    <source>
        <dbReference type="ARBA" id="ARBA00044754"/>
    </source>
</evidence>
<evidence type="ECO:0000256" key="6">
    <source>
        <dbReference type="ARBA" id="ARBA00023054"/>
    </source>
</evidence>
<keyword evidence="9" id="KW-0966">Cell projection</keyword>
<evidence type="ECO:0000256" key="2">
    <source>
        <dbReference type="ARBA" id="ARBA00004611"/>
    </source>
</evidence>
<keyword evidence="8" id="KW-0206">Cytoskeleton</keyword>
<evidence type="ECO:0000256" key="8">
    <source>
        <dbReference type="ARBA" id="ARBA00023212"/>
    </source>
</evidence>
<comment type="function">
    <text evidence="1">Component of the nexin-dynein regulatory complex (N-DRC), a key regulator of ciliary/flagellar motility which maintains the alignment and integrity of the distal axoneme and regulates microtubule sliding in motile axonemes.</text>
</comment>
<keyword evidence="6 12" id="KW-0175">Coiled coil</keyword>
<evidence type="ECO:0000256" key="1">
    <source>
        <dbReference type="ARBA" id="ARBA00003029"/>
    </source>
</evidence>
<evidence type="ECO:0000256" key="9">
    <source>
        <dbReference type="ARBA" id="ARBA00023273"/>
    </source>
</evidence>
<evidence type="ECO:0000256" key="13">
    <source>
        <dbReference type="SAM" id="MobiDB-lite"/>
    </source>
</evidence>
<gene>
    <name evidence="14" type="ORF">EGYM00392_LOCUS5742</name>
</gene>
<protein>
    <recommendedName>
        <fullName evidence="11">Dynein regulatory complex protein 12</fullName>
    </recommendedName>
</protein>
<reference evidence="14" key="1">
    <citation type="submission" date="2021-01" db="EMBL/GenBank/DDBJ databases">
        <authorList>
            <person name="Corre E."/>
            <person name="Pelletier E."/>
            <person name="Niang G."/>
            <person name="Scheremetjew M."/>
            <person name="Finn R."/>
            <person name="Kale V."/>
            <person name="Holt S."/>
            <person name="Cochrane G."/>
            <person name="Meng A."/>
            <person name="Brown T."/>
            <person name="Cohen L."/>
        </authorList>
    </citation>
    <scope>NUCLEOTIDE SEQUENCE</scope>
    <source>
        <strain evidence="14">NIES-381</strain>
    </source>
</reference>
<comment type="subunit">
    <text evidence="3">Component of the nexin-dynein regulatory complex (N-DRC).</text>
</comment>
<keyword evidence="4" id="KW-0963">Cytoplasm</keyword>
<comment type="similarity">
    <text evidence="10">Belongs to the DRC12 family.</text>
</comment>
<accession>A0A7S1HXZ2</accession>
<evidence type="ECO:0000256" key="12">
    <source>
        <dbReference type="SAM" id="Coils"/>
    </source>
</evidence>
<evidence type="ECO:0000256" key="3">
    <source>
        <dbReference type="ARBA" id="ARBA00011248"/>
    </source>
</evidence>
<sequence length="191" mass="22178">MPKAKKKDKPPPVVVGEEGMTQEEIFLKTQMQIESMERQFVQRTEEMTQARTEEGELREKCEQLETDYENTQKERFDIISDFTRQHKAMQDELITRITVLENTICDLKDQLELSRIALEETRKDKDQIIAQKDKEIIEQEQKMVEMADEFEEMLKDTLQKMSERIENTVQTAITEPPGKSTPGDAPAPAVA</sequence>
<evidence type="ECO:0000313" key="14">
    <source>
        <dbReference type="EMBL" id="CAD8994687.1"/>
    </source>
</evidence>
<feature type="coiled-coil region" evidence="12">
    <location>
        <begin position="129"/>
        <end position="156"/>
    </location>
</feature>
<keyword evidence="5" id="KW-0282">Flagellum</keyword>
<evidence type="ECO:0000256" key="4">
    <source>
        <dbReference type="ARBA" id="ARBA00022490"/>
    </source>
</evidence>
<dbReference type="AlphaFoldDB" id="A0A7S1HXZ2"/>
<evidence type="ECO:0000256" key="5">
    <source>
        <dbReference type="ARBA" id="ARBA00022846"/>
    </source>
</evidence>
<name>A0A7S1HXZ2_9EUGL</name>
<keyword evidence="7" id="KW-0969">Cilium</keyword>
<dbReference type="PANTHER" id="PTHR28656">
    <property type="entry name" value="COILED-COIL DOMAIN-CONTAINING PROTEIN 153"/>
    <property type="match status" value="1"/>
</dbReference>
<evidence type="ECO:0000256" key="7">
    <source>
        <dbReference type="ARBA" id="ARBA00023069"/>
    </source>
</evidence>
<dbReference type="PANTHER" id="PTHR28656:SF1">
    <property type="entry name" value="COILED-COIL DOMAIN-CONTAINING PROTEIN 153"/>
    <property type="match status" value="1"/>
</dbReference>
<dbReference type="EMBL" id="HBGA01014955">
    <property type="protein sequence ID" value="CAD8994687.1"/>
    <property type="molecule type" value="Transcribed_RNA"/>
</dbReference>
<organism evidence="14">
    <name type="scientific">Eutreptiella gymnastica</name>
    <dbReference type="NCBI Taxonomy" id="73025"/>
    <lineage>
        <taxon>Eukaryota</taxon>
        <taxon>Discoba</taxon>
        <taxon>Euglenozoa</taxon>
        <taxon>Euglenida</taxon>
        <taxon>Spirocuta</taxon>
        <taxon>Euglenophyceae</taxon>
        <taxon>Eutreptiales</taxon>
        <taxon>Eutreptiaceae</taxon>
        <taxon>Eutreptiella</taxon>
    </lineage>
</organism>